<accession>A0A7U2HY00</accession>
<organism evidence="2 3">
    <name type="scientific">Phaeosphaeria nodorum (strain SN15 / ATCC MYA-4574 / FGSC 10173)</name>
    <name type="common">Glume blotch fungus</name>
    <name type="synonym">Parastagonospora nodorum</name>
    <dbReference type="NCBI Taxonomy" id="321614"/>
    <lineage>
        <taxon>Eukaryota</taxon>
        <taxon>Fungi</taxon>
        <taxon>Dikarya</taxon>
        <taxon>Ascomycota</taxon>
        <taxon>Pezizomycotina</taxon>
        <taxon>Dothideomycetes</taxon>
        <taxon>Pleosporomycetidae</taxon>
        <taxon>Pleosporales</taxon>
        <taxon>Pleosporineae</taxon>
        <taxon>Phaeosphaeriaceae</taxon>
        <taxon>Parastagonospora</taxon>
    </lineage>
</organism>
<proteinExistence type="predicted"/>
<sequence length="211" mass="23770">MDTLTVTPIEDDDNLLNTIDSHIKLRKLKEVMPLCRTIKSLSIPSADKHSKKHLEVREADASKQVGANVREGGNKNRSSLYYSDSNSDTATGKTRIKARARLIERQRLESEAQLRKASEEEELAKTKKEKREKEAREREAGSDGPLDSDDYRSDSSPDIDPEDDSEDEEATTAKDLAREQKERLKALLNAKMRDSLSARVGTAMEHCTLEE</sequence>
<feature type="compositionally biased region" description="Polar residues" evidence="1">
    <location>
        <begin position="75"/>
        <end position="92"/>
    </location>
</feature>
<evidence type="ECO:0000256" key="1">
    <source>
        <dbReference type="SAM" id="MobiDB-lite"/>
    </source>
</evidence>
<keyword evidence="3" id="KW-1185">Reference proteome</keyword>
<name>A0A7U2HY00_PHANO</name>
<feature type="compositionally biased region" description="Acidic residues" evidence="1">
    <location>
        <begin position="157"/>
        <end position="170"/>
    </location>
</feature>
<evidence type="ECO:0000313" key="3">
    <source>
        <dbReference type="Proteomes" id="UP000663193"/>
    </source>
</evidence>
<dbReference type="Proteomes" id="UP000663193">
    <property type="component" value="Chromosome 2"/>
</dbReference>
<evidence type="ECO:0000313" key="2">
    <source>
        <dbReference type="EMBL" id="QRC92202.1"/>
    </source>
</evidence>
<dbReference type="AlphaFoldDB" id="A0A7U2HY00"/>
<feature type="compositionally biased region" description="Basic and acidic residues" evidence="1">
    <location>
        <begin position="110"/>
        <end position="141"/>
    </location>
</feature>
<feature type="region of interest" description="Disordered" evidence="1">
    <location>
        <begin position="110"/>
        <end position="179"/>
    </location>
</feature>
<protein>
    <submittedName>
        <fullName evidence="2">Uncharacterized protein</fullName>
    </submittedName>
</protein>
<gene>
    <name evidence="2" type="ORF">JI435_061200</name>
</gene>
<dbReference type="EMBL" id="CP069024">
    <property type="protein sequence ID" value="QRC92202.1"/>
    <property type="molecule type" value="Genomic_DNA"/>
</dbReference>
<reference evidence="3" key="1">
    <citation type="journal article" date="2021" name="BMC Genomics">
        <title>Chromosome-level genome assembly and manually-curated proteome of model necrotroph Parastagonospora nodorum Sn15 reveals a genome-wide trove of candidate effector homologs, and redundancy of virulence-related functions within an accessory chromosome.</title>
        <authorList>
            <person name="Bertazzoni S."/>
            <person name="Jones D.A.B."/>
            <person name="Phan H.T."/>
            <person name="Tan K.-C."/>
            <person name="Hane J.K."/>
        </authorList>
    </citation>
    <scope>NUCLEOTIDE SEQUENCE [LARGE SCALE GENOMIC DNA]</scope>
    <source>
        <strain evidence="3">SN15 / ATCC MYA-4574 / FGSC 10173)</strain>
    </source>
</reference>
<dbReference type="VEuPathDB" id="FungiDB:JI435_061200"/>
<feature type="region of interest" description="Disordered" evidence="1">
    <location>
        <begin position="45"/>
        <end position="93"/>
    </location>
</feature>